<feature type="compositionally biased region" description="Polar residues" evidence="1">
    <location>
        <begin position="40"/>
        <end position="49"/>
    </location>
</feature>
<keyword evidence="2" id="KW-0812">Transmembrane</keyword>
<evidence type="ECO:0000256" key="1">
    <source>
        <dbReference type="SAM" id="MobiDB-lite"/>
    </source>
</evidence>
<evidence type="ECO:0000313" key="3">
    <source>
        <dbReference type="EMBL" id="VDP26142.1"/>
    </source>
</evidence>
<dbReference type="Proteomes" id="UP000279833">
    <property type="component" value="Unassembled WGS sequence"/>
</dbReference>
<reference evidence="3 4" key="2">
    <citation type="submission" date="2018-11" db="EMBL/GenBank/DDBJ databases">
        <authorList>
            <consortium name="Pathogen Informatics"/>
        </authorList>
    </citation>
    <scope>NUCLEOTIDE SEQUENCE [LARGE SCALE GENOMIC DNA]</scope>
    <source>
        <strain evidence="3">Dakar</strain>
        <strain evidence="4">Dakar, Senegal</strain>
    </source>
</reference>
<organism evidence="5">
    <name type="scientific">Schistosoma curassoni</name>
    <dbReference type="NCBI Taxonomy" id="6186"/>
    <lineage>
        <taxon>Eukaryota</taxon>
        <taxon>Metazoa</taxon>
        <taxon>Spiralia</taxon>
        <taxon>Lophotrochozoa</taxon>
        <taxon>Platyhelminthes</taxon>
        <taxon>Trematoda</taxon>
        <taxon>Digenea</taxon>
        <taxon>Strigeidida</taxon>
        <taxon>Schistosomatoidea</taxon>
        <taxon>Schistosomatidae</taxon>
        <taxon>Schistosoma</taxon>
    </lineage>
</organism>
<sequence length="247" mass="28271">MIAASMNPRQIVFQMTAAIHDPLSGPEMSNSETCPVPETCTDNEVSSSQEDPLVLRENMSHASNNSQDPGAVLLHADYHSDQLSTNENFKKFDDNVPEDSDDFELNGVYPHYLVSLTGFSVQYVLNAVKLTVIWVHQDPTLFRGGGWTRKILKSGYQLQIFKKRKVLGYSEKYPNNYPVKSNAILGLGMDIFYWSIFISLVKYCTNVVFYFMVRCGLFDWYINRVCLKYKDSYLRGWDLRSGLNWLG</sequence>
<keyword evidence="2" id="KW-0472">Membrane</keyword>
<proteinExistence type="predicted"/>
<dbReference type="EMBL" id="UZAK01032338">
    <property type="protein sequence ID" value="VDP26142.1"/>
    <property type="molecule type" value="Genomic_DNA"/>
</dbReference>
<keyword evidence="4" id="KW-1185">Reference proteome</keyword>
<dbReference type="AlphaFoldDB" id="A0A183JXG8"/>
<keyword evidence="2" id="KW-1133">Transmembrane helix</keyword>
<gene>
    <name evidence="3" type="ORF">SCUD_LOCUS7415</name>
</gene>
<dbReference type="WBParaSite" id="SCUD_0000741501-mRNA-1">
    <property type="protein sequence ID" value="SCUD_0000741501-mRNA-1"/>
    <property type="gene ID" value="SCUD_0000741501"/>
</dbReference>
<accession>A0A183JXG8</accession>
<evidence type="ECO:0000313" key="4">
    <source>
        <dbReference type="Proteomes" id="UP000279833"/>
    </source>
</evidence>
<protein>
    <submittedName>
        <fullName evidence="5">Pecanex-like protein</fullName>
    </submittedName>
</protein>
<reference evidence="5" key="1">
    <citation type="submission" date="2016-06" db="UniProtKB">
        <authorList>
            <consortium name="WormBaseParasite"/>
        </authorList>
    </citation>
    <scope>IDENTIFICATION</scope>
</reference>
<evidence type="ECO:0000313" key="5">
    <source>
        <dbReference type="WBParaSite" id="SCUD_0000741501-mRNA-1"/>
    </source>
</evidence>
<name>A0A183JXG8_9TREM</name>
<feature type="region of interest" description="Disordered" evidence="1">
    <location>
        <begin position="25"/>
        <end position="49"/>
    </location>
</feature>
<evidence type="ECO:0000256" key="2">
    <source>
        <dbReference type="SAM" id="Phobius"/>
    </source>
</evidence>
<feature type="transmembrane region" description="Helical" evidence="2">
    <location>
        <begin position="191"/>
        <end position="213"/>
    </location>
</feature>